<dbReference type="Pfam" id="PF00723">
    <property type="entry name" value="Glyco_hydro_15"/>
    <property type="match status" value="1"/>
</dbReference>
<dbReference type="Proteomes" id="UP001168528">
    <property type="component" value="Unassembled WGS sequence"/>
</dbReference>
<dbReference type="PANTHER" id="PTHR31616:SF0">
    <property type="entry name" value="GLUCAN 1,4-ALPHA-GLUCOSIDASE"/>
    <property type="match status" value="1"/>
</dbReference>
<feature type="domain" description="Trehalase-like N-terminal" evidence="2">
    <location>
        <begin position="20"/>
        <end position="163"/>
    </location>
</feature>
<dbReference type="InterPro" id="IPR045582">
    <property type="entry name" value="Trehalase-like_N"/>
</dbReference>
<reference evidence="3" key="1">
    <citation type="submission" date="2023-07" db="EMBL/GenBank/DDBJ databases">
        <title>The genome sequence of Rhodocytophaga aerolata KACC 12507.</title>
        <authorList>
            <person name="Zhang X."/>
        </authorList>
    </citation>
    <scope>NUCLEOTIDE SEQUENCE</scope>
    <source>
        <strain evidence="3">KACC 12507</strain>
    </source>
</reference>
<dbReference type="GO" id="GO:0016787">
    <property type="term" value="F:hydrolase activity"/>
    <property type="evidence" value="ECO:0007669"/>
    <property type="project" value="UniProtKB-KW"/>
</dbReference>
<protein>
    <submittedName>
        <fullName evidence="3">Glycoside hydrolase family 15 protein</fullName>
    </submittedName>
</protein>
<dbReference type="Pfam" id="PF19291">
    <property type="entry name" value="TREH_N"/>
    <property type="match status" value="1"/>
</dbReference>
<keyword evidence="4" id="KW-1185">Reference proteome</keyword>
<dbReference type="PANTHER" id="PTHR31616">
    <property type="entry name" value="TREHALASE"/>
    <property type="match status" value="1"/>
</dbReference>
<evidence type="ECO:0000259" key="1">
    <source>
        <dbReference type="Pfam" id="PF00723"/>
    </source>
</evidence>
<keyword evidence="3" id="KW-0378">Hydrolase</keyword>
<name>A0ABT8R6M1_9BACT</name>
<dbReference type="InterPro" id="IPR008928">
    <property type="entry name" value="6-hairpin_glycosidase_sf"/>
</dbReference>
<dbReference type="SUPFAM" id="SSF48208">
    <property type="entry name" value="Six-hairpin glycosidases"/>
    <property type="match status" value="1"/>
</dbReference>
<accession>A0ABT8R6M1</accession>
<proteinExistence type="predicted"/>
<gene>
    <name evidence="3" type="ORF">Q0590_11675</name>
</gene>
<sequence>MQPTQPDGKQLETSTNTAYQPIENYGIIGDLNTVALVGLNGSIDFLCLPNFDSPTIFAALLDKHKGGYFQIHPLQEDVKLKQLYLPDTNVLLTRFLARDGVGELTDFMPVEELYPCKELIRRITTVRGKLTFQMNCCPRFNYARSAHITEQVSAYEIIFTSTDPAPIRIRLKSTVPIQLQDTDGYAQFTLDTGQTADFLLEQILPEYPTTTHLEAFVTKSLYENINYWKDWVAQSTYQGRWMEIINRSALVLKLMTSHKYGSMVAAPTFGLPEEIGGVRNWDYRYTWIRDASFTIYAFIRLGYTKEAREFMCWVEKQCKDIGSAGHLNLMYTIAGQEPLEEQELTHLEGYKNSQPVRIGNEAYTQIQLDIYGELLDSVYLYDKYVEPISYDFWRELSQQVDWVCQNWHLEDEGIWEVRGGKKEFLYSRLLCWVAIDRGIKIGMNHSYPLPEHWQTERDKIFHSIHTDYWNESLQAFMQYKGATTVDAATLLMPLLRFISPKDPKWLSTLQVIEQRLVSDSLVYRYRTEQGIDGLTGGEGTFSMCTFWYVECLSRAGQLDKARLFFEKMLGYANHVGLYAEQLGMQGEHLGNFPQAFTHLGLISSALNLNDQLDNARNTKIKE</sequence>
<organism evidence="3 4">
    <name type="scientific">Rhodocytophaga aerolata</name>
    <dbReference type="NCBI Taxonomy" id="455078"/>
    <lineage>
        <taxon>Bacteria</taxon>
        <taxon>Pseudomonadati</taxon>
        <taxon>Bacteroidota</taxon>
        <taxon>Cytophagia</taxon>
        <taxon>Cytophagales</taxon>
        <taxon>Rhodocytophagaceae</taxon>
        <taxon>Rhodocytophaga</taxon>
    </lineage>
</organism>
<dbReference type="EMBL" id="JAUKPO010000005">
    <property type="protein sequence ID" value="MDO1446918.1"/>
    <property type="molecule type" value="Genomic_DNA"/>
</dbReference>
<comment type="caution">
    <text evidence="3">The sequence shown here is derived from an EMBL/GenBank/DDBJ whole genome shotgun (WGS) entry which is preliminary data.</text>
</comment>
<dbReference type="RefSeq" id="WP_302037722.1">
    <property type="nucleotide sequence ID" value="NZ_JAUKPO010000005.1"/>
</dbReference>
<dbReference type="InterPro" id="IPR012341">
    <property type="entry name" value="6hp_glycosidase-like_sf"/>
</dbReference>
<evidence type="ECO:0000313" key="3">
    <source>
        <dbReference type="EMBL" id="MDO1446918.1"/>
    </source>
</evidence>
<evidence type="ECO:0000313" key="4">
    <source>
        <dbReference type="Proteomes" id="UP001168528"/>
    </source>
</evidence>
<feature type="domain" description="GH15-like" evidence="1">
    <location>
        <begin position="243"/>
        <end position="605"/>
    </location>
</feature>
<dbReference type="Gene3D" id="1.50.10.10">
    <property type="match status" value="1"/>
</dbReference>
<evidence type="ECO:0000259" key="2">
    <source>
        <dbReference type="Pfam" id="PF19291"/>
    </source>
</evidence>
<dbReference type="InterPro" id="IPR011613">
    <property type="entry name" value="GH15-like"/>
</dbReference>